<name>A0A3Q9KUR5_STRGD</name>
<feature type="compositionally biased region" description="Low complexity" evidence="1">
    <location>
        <begin position="52"/>
        <end position="72"/>
    </location>
</feature>
<evidence type="ECO:0000313" key="6">
    <source>
        <dbReference type="Proteomes" id="UP000271291"/>
    </source>
</evidence>
<feature type="chain" id="PRO_5043489995" evidence="3">
    <location>
        <begin position="26"/>
        <end position="128"/>
    </location>
</feature>
<evidence type="ECO:0000313" key="7">
    <source>
        <dbReference type="Proteomes" id="UP000501753"/>
    </source>
</evidence>
<dbReference type="RefSeq" id="WP_127177713.1">
    <property type="nucleotide sequence ID" value="NZ_CP029078.1"/>
</dbReference>
<dbReference type="OrthoDB" id="4339068at2"/>
<keyword evidence="3" id="KW-0732">Signal</keyword>
<reference evidence="4 6" key="2">
    <citation type="submission" date="2018-12" db="EMBL/GenBank/DDBJ databases">
        <title>Streptomyces griseoviridis F1-27 complete genome.</title>
        <authorList>
            <person name="Mariita R.M."/>
            <person name="Sello J.K."/>
        </authorList>
    </citation>
    <scope>NUCLEOTIDE SEQUENCE [LARGE SCALE GENOMIC DNA]</scope>
    <source>
        <strain evidence="4 6">F1-27</strain>
    </source>
</reference>
<dbReference type="Proteomes" id="UP000501753">
    <property type="component" value="Chromosome"/>
</dbReference>
<protein>
    <submittedName>
        <fullName evidence="4">Tat pathway signal sequence domain protein</fullName>
    </submittedName>
</protein>
<accession>A0A3Q9KUR5</accession>
<feature type="transmembrane region" description="Helical" evidence="2">
    <location>
        <begin position="99"/>
        <end position="120"/>
    </location>
</feature>
<evidence type="ECO:0000256" key="3">
    <source>
        <dbReference type="SAM" id="SignalP"/>
    </source>
</evidence>
<keyword evidence="2" id="KW-0812">Transmembrane</keyword>
<dbReference type="Proteomes" id="UP000271291">
    <property type="component" value="Chromosome"/>
</dbReference>
<evidence type="ECO:0000313" key="4">
    <source>
        <dbReference type="EMBL" id="AZS84817.1"/>
    </source>
</evidence>
<evidence type="ECO:0000256" key="1">
    <source>
        <dbReference type="SAM" id="MobiDB-lite"/>
    </source>
</evidence>
<organism evidence="4 6">
    <name type="scientific">Streptomyces griseoviridis</name>
    <dbReference type="NCBI Taxonomy" id="45398"/>
    <lineage>
        <taxon>Bacteria</taxon>
        <taxon>Bacillati</taxon>
        <taxon>Actinomycetota</taxon>
        <taxon>Actinomycetes</taxon>
        <taxon>Kitasatosporales</taxon>
        <taxon>Streptomycetaceae</taxon>
        <taxon>Streptomyces</taxon>
    </lineage>
</organism>
<feature type="region of interest" description="Disordered" evidence="1">
    <location>
        <begin position="24"/>
        <end position="99"/>
    </location>
</feature>
<sequence>MRRTFLGAAAVGCAAVLLSTVPAFADGTTPSTRPSQAASPVPTAAPGDRASEASPVASAAPTRAASAAPAPARDQVSVVPAGAPNTGVTGTASDSGSPAAAIGGAAATALLAGAAGVFVVRRRRATGA</sequence>
<dbReference type="EMBL" id="CP029078">
    <property type="protein sequence ID" value="QCN88329.1"/>
    <property type="molecule type" value="Genomic_DNA"/>
</dbReference>
<proteinExistence type="predicted"/>
<feature type="compositionally biased region" description="Polar residues" evidence="1">
    <location>
        <begin position="28"/>
        <end position="38"/>
    </location>
</feature>
<feature type="compositionally biased region" description="Polar residues" evidence="1">
    <location>
        <begin position="86"/>
        <end position="96"/>
    </location>
</feature>
<reference evidence="5 7" key="1">
    <citation type="submission" date="2018-04" db="EMBL/GenBank/DDBJ databases">
        <title>Complete genome sequences of Streptomyces griseoviridis K61 and characterization of antagonistic properties of biological control agents.</title>
        <authorList>
            <person name="Mariita R.M."/>
            <person name="Sello J.K."/>
        </authorList>
    </citation>
    <scope>NUCLEOTIDE SEQUENCE [LARGE SCALE GENOMIC DNA]</scope>
    <source>
        <strain evidence="5 7">K61</strain>
    </source>
</reference>
<feature type="signal peptide" evidence="3">
    <location>
        <begin position="1"/>
        <end position="25"/>
    </location>
</feature>
<keyword evidence="2" id="KW-0472">Membrane</keyword>
<evidence type="ECO:0000313" key="5">
    <source>
        <dbReference type="EMBL" id="QCN88329.1"/>
    </source>
</evidence>
<dbReference type="AlphaFoldDB" id="A0A3Q9KUR5"/>
<dbReference type="EMBL" id="CP034687">
    <property type="protein sequence ID" value="AZS84817.1"/>
    <property type="molecule type" value="Genomic_DNA"/>
</dbReference>
<evidence type="ECO:0000256" key="2">
    <source>
        <dbReference type="SAM" id="Phobius"/>
    </source>
</evidence>
<gene>
    <name evidence="5" type="ORF">DDJ31_27930</name>
    <name evidence="4" type="ORF">ELQ87_11375</name>
</gene>
<keyword evidence="7" id="KW-1185">Reference proteome</keyword>
<keyword evidence="2" id="KW-1133">Transmembrane helix</keyword>
<dbReference type="KEGG" id="sgd:ELQ87_11375"/>